<reference evidence="7" key="1">
    <citation type="submission" date="2016-01" db="EMBL/GenBank/DDBJ databases">
        <authorList>
            <person name="Peeters C."/>
        </authorList>
    </citation>
    <scope>NUCLEOTIDE SEQUENCE [LARGE SCALE GENOMIC DNA]</scope>
    <source>
        <strain evidence="7">LMG 22937</strain>
    </source>
</reference>
<keyword evidence="3 5" id="KW-1133">Transmembrane helix</keyword>
<dbReference type="InterPro" id="IPR050768">
    <property type="entry name" value="UPF0353/GerABKA_families"/>
</dbReference>
<feature type="domain" description="VWFA" evidence="6">
    <location>
        <begin position="85"/>
        <end position="286"/>
    </location>
</feature>
<evidence type="ECO:0000313" key="8">
    <source>
        <dbReference type="Proteomes" id="UP000054925"/>
    </source>
</evidence>
<organism evidence="7 8">
    <name type="scientific">Caballeronia terrestris</name>
    <dbReference type="NCBI Taxonomy" id="1226301"/>
    <lineage>
        <taxon>Bacteria</taxon>
        <taxon>Pseudomonadati</taxon>
        <taxon>Pseudomonadota</taxon>
        <taxon>Betaproteobacteria</taxon>
        <taxon>Burkholderiales</taxon>
        <taxon>Burkholderiaceae</taxon>
        <taxon>Caballeronia</taxon>
    </lineage>
</organism>
<evidence type="ECO:0000259" key="6">
    <source>
        <dbReference type="PROSITE" id="PS50234"/>
    </source>
</evidence>
<comment type="caution">
    <text evidence="7">The sequence shown here is derived from an EMBL/GenBank/DDBJ whole genome shotgun (WGS) entry which is preliminary data.</text>
</comment>
<evidence type="ECO:0000256" key="5">
    <source>
        <dbReference type="SAM" id="Phobius"/>
    </source>
</evidence>
<dbReference type="Proteomes" id="UP000054925">
    <property type="component" value="Unassembled WGS sequence"/>
</dbReference>
<feature type="transmembrane region" description="Helical" evidence="5">
    <location>
        <begin position="309"/>
        <end position="327"/>
    </location>
</feature>
<proteinExistence type="predicted"/>
<evidence type="ECO:0000256" key="1">
    <source>
        <dbReference type="ARBA" id="ARBA00022475"/>
    </source>
</evidence>
<evidence type="ECO:0000256" key="3">
    <source>
        <dbReference type="ARBA" id="ARBA00022989"/>
    </source>
</evidence>
<evidence type="ECO:0000256" key="4">
    <source>
        <dbReference type="ARBA" id="ARBA00023136"/>
    </source>
</evidence>
<keyword evidence="4 5" id="KW-0472">Membrane</keyword>
<dbReference type="Pfam" id="PF13519">
    <property type="entry name" value="VWA_2"/>
    <property type="match status" value="1"/>
</dbReference>
<dbReference type="RefSeq" id="WP_087657915.1">
    <property type="nucleotide sequence ID" value="NZ_FCOL02000023.1"/>
</dbReference>
<dbReference type="PANTHER" id="PTHR22550">
    <property type="entry name" value="SPORE GERMINATION PROTEIN"/>
    <property type="match status" value="1"/>
</dbReference>
<keyword evidence="2 5" id="KW-0812">Transmembrane</keyword>
<dbReference type="EMBL" id="FCOL02000023">
    <property type="protein sequence ID" value="SAL69737.1"/>
    <property type="molecule type" value="Genomic_DNA"/>
</dbReference>
<dbReference type="InterPro" id="IPR036465">
    <property type="entry name" value="vWFA_dom_sf"/>
</dbReference>
<name>A0A158JLQ4_9BURK</name>
<dbReference type="SMART" id="SM00327">
    <property type="entry name" value="VWA"/>
    <property type="match status" value="1"/>
</dbReference>
<dbReference type="CDD" id="cd00198">
    <property type="entry name" value="vWFA"/>
    <property type="match status" value="1"/>
</dbReference>
<evidence type="ECO:0000256" key="2">
    <source>
        <dbReference type="ARBA" id="ARBA00022692"/>
    </source>
</evidence>
<dbReference type="PROSITE" id="PS50234">
    <property type="entry name" value="VWFA"/>
    <property type="match status" value="1"/>
</dbReference>
<accession>A0A158JLQ4</accession>
<protein>
    <submittedName>
        <fullName evidence="7">von Willebrand factor type A domain protein</fullName>
    </submittedName>
</protein>
<sequence length="332" mass="36337">MTAQFGFASPWMLALLPLALLPLAPRSRDTLLFSHVAWLPRDRMGHAASIALRVLAVATMLLIVIGLADPRETEKAVTHVARGAEIMVLMDRSSSMDAFVPPKSVYAAGAMAGGESKNASAREVLTRFIDKRGSDRVGFMMFGTSPLLVLPLTRDKEAIRSAVASTGIGRGMPDTRLDRGLLAAIGQFERRDYNGNRVIILVSDGGAHIDAPMRSRIAAGLARERITVYFIYLRSSANSTDLNAITPADESSEEVELHRYFQSLKTPYRLYQTDDSSAMSAAMAEIDAQQNFPVSYVERVPERSRSTSFFAMALAGCALLFALRFALLRSWS</sequence>
<gene>
    <name evidence="7" type="ORF">AWB67_03987</name>
</gene>
<feature type="transmembrane region" description="Helical" evidence="5">
    <location>
        <begin position="50"/>
        <end position="68"/>
    </location>
</feature>
<keyword evidence="8" id="KW-1185">Reference proteome</keyword>
<dbReference type="Gene3D" id="3.40.50.410">
    <property type="entry name" value="von Willebrand factor, type A domain"/>
    <property type="match status" value="1"/>
</dbReference>
<keyword evidence="1" id="KW-1003">Cell membrane</keyword>
<dbReference type="InterPro" id="IPR002035">
    <property type="entry name" value="VWF_A"/>
</dbReference>
<dbReference type="OrthoDB" id="6206554at2"/>
<dbReference type="AlphaFoldDB" id="A0A158JLQ4"/>
<dbReference type="PANTHER" id="PTHR22550:SF5">
    <property type="entry name" value="LEUCINE ZIPPER PROTEIN 4"/>
    <property type="match status" value="1"/>
</dbReference>
<dbReference type="SUPFAM" id="SSF53300">
    <property type="entry name" value="vWA-like"/>
    <property type="match status" value="1"/>
</dbReference>
<evidence type="ECO:0000313" key="7">
    <source>
        <dbReference type="EMBL" id="SAL69737.1"/>
    </source>
</evidence>